<evidence type="ECO:0000313" key="3">
    <source>
        <dbReference type="Proteomes" id="UP000664628"/>
    </source>
</evidence>
<gene>
    <name evidence="2" type="ORF">J2I46_18205</name>
</gene>
<keyword evidence="3" id="KW-1185">Reference proteome</keyword>
<feature type="compositionally biased region" description="Low complexity" evidence="1">
    <location>
        <begin position="33"/>
        <end position="45"/>
    </location>
</feature>
<comment type="caution">
    <text evidence="2">The sequence shown here is derived from an EMBL/GenBank/DDBJ whole genome shotgun (WGS) entry which is preliminary data.</text>
</comment>
<sequence>MRHDPTTLIPGPGTLLHPGFTTTAPVITEARTTATATAHPVTTMAAGGGDKQ</sequence>
<protein>
    <submittedName>
        <fullName evidence="2">Uncharacterized protein</fullName>
    </submittedName>
</protein>
<feature type="region of interest" description="Disordered" evidence="1">
    <location>
        <begin position="33"/>
        <end position="52"/>
    </location>
</feature>
<reference evidence="2 3" key="1">
    <citation type="submission" date="2021-03" db="EMBL/GenBank/DDBJ databases">
        <title>Fibrella sp. HMF5405 genome sequencing and assembly.</title>
        <authorList>
            <person name="Kang H."/>
            <person name="Kim H."/>
            <person name="Bae S."/>
            <person name="Joh K."/>
        </authorList>
    </citation>
    <scope>NUCLEOTIDE SEQUENCE [LARGE SCALE GENOMIC DNA]</scope>
    <source>
        <strain evidence="2 3">HMF5405</strain>
    </source>
</reference>
<dbReference type="EMBL" id="JAFMYW010000005">
    <property type="protein sequence ID" value="MBO0950535.1"/>
    <property type="molecule type" value="Genomic_DNA"/>
</dbReference>
<dbReference type="Proteomes" id="UP000664628">
    <property type="component" value="Unassembled WGS sequence"/>
</dbReference>
<name>A0ABS3JKL3_9BACT</name>
<proteinExistence type="predicted"/>
<dbReference type="RefSeq" id="WP_207330477.1">
    <property type="nucleotide sequence ID" value="NZ_JAFMYW010000005.1"/>
</dbReference>
<accession>A0ABS3JKL3</accession>
<evidence type="ECO:0000313" key="2">
    <source>
        <dbReference type="EMBL" id="MBO0950535.1"/>
    </source>
</evidence>
<evidence type="ECO:0000256" key="1">
    <source>
        <dbReference type="SAM" id="MobiDB-lite"/>
    </source>
</evidence>
<organism evidence="2 3">
    <name type="scientific">Fibrella forsythiae</name>
    <dbReference type="NCBI Taxonomy" id="2817061"/>
    <lineage>
        <taxon>Bacteria</taxon>
        <taxon>Pseudomonadati</taxon>
        <taxon>Bacteroidota</taxon>
        <taxon>Cytophagia</taxon>
        <taxon>Cytophagales</taxon>
        <taxon>Spirosomataceae</taxon>
        <taxon>Fibrella</taxon>
    </lineage>
</organism>